<name>A0A8D0NY93_PIG</name>
<evidence type="ECO:0000313" key="2">
    <source>
        <dbReference type="Ensembl" id="ENSSSCP00015025844.1"/>
    </source>
</evidence>
<keyword evidence="1" id="KW-0812">Transmembrane</keyword>
<dbReference type="Proteomes" id="UP000694726">
    <property type="component" value="Unplaced"/>
</dbReference>
<evidence type="ECO:0000313" key="3">
    <source>
        <dbReference type="Proteomes" id="UP000694726"/>
    </source>
</evidence>
<evidence type="ECO:0000256" key="1">
    <source>
        <dbReference type="SAM" id="Phobius"/>
    </source>
</evidence>
<accession>A0A8D0NY93</accession>
<dbReference type="AlphaFoldDB" id="A0A8D0NY93"/>
<organism evidence="2 3">
    <name type="scientific">Sus scrofa</name>
    <name type="common">Pig</name>
    <dbReference type="NCBI Taxonomy" id="9823"/>
    <lineage>
        <taxon>Eukaryota</taxon>
        <taxon>Metazoa</taxon>
        <taxon>Chordata</taxon>
        <taxon>Craniata</taxon>
        <taxon>Vertebrata</taxon>
        <taxon>Euteleostomi</taxon>
        <taxon>Mammalia</taxon>
        <taxon>Eutheria</taxon>
        <taxon>Laurasiatheria</taxon>
        <taxon>Artiodactyla</taxon>
        <taxon>Suina</taxon>
        <taxon>Suidae</taxon>
        <taxon>Sus</taxon>
    </lineage>
</organism>
<protein>
    <submittedName>
        <fullName evidence="2">Cyclin dependent kinase inhibitor 3</fullName>
    </submittedName>
</protein>
<feature type="transmembrane region" description="Helical" evidence="1">
    <location>
        <begin position="95"/>
        <end position="114"/>
    </location>
</feature>
<sequence>NTLLPTVKKKKKKKKRKKALNLVFPRKLGHILPCILLLCAAENFLLAFSMPLLKHHIDRYAQVRPASHGPGIRRTHKLMKADAVSWCQQPGWTKARFYLLAFYLCMYVFIYVCMSF</sequence>
<keyword evidence="1" id="KW-0472">Membrane</keyword>
<keyword evidence="1" id="KW-1133">Transmembrane helix</keyword>
<dbReference type="Ensembl" id="ENSSSCT00015064570.1">
    <property type="protein sequence ID" value="ENSSSCP00015025844.1"/>
    <property type="gene ID" value="ENSSSCG00015047773.1"/>
</dbReference>
<reference evidence="2" key="1">
    <citation type="submission" date="2025-08" db="UniProtKB">
        <authorList>
            <consortium name="Ensembl"/>
        </authorList>
    </citation>
    <scope>IDENTIFICATION</scope>
</reference>
<proteinExistence type="predicted"/>